<evidence type="ECO:0000256" key="1">
    <source>
        <dbReference type="SAM" id="MobiDB-lite"/>
    </source>
</evidence>
<dbReference type="STRING" id="1618350.UR67_C0007G0042"/>
<comment type="caution">
    <text evidence="3">The sequence shown here is derived from an EMBL/GenBank/DDBJ whole genome shotgun (WGS) entry which is preliminary data.</text>
</comment>
<sequence length="135" mass="15241">MKENNINNVQNQSKWQEAASSQNYVPETKKGFSVLIILFLLIFIFLVIVVIFFLVNSKPSTSEDNNTSSQSAQRSFDIEQATSEATTKTEQDNQSEGIIELNNLNDELDDALVDLENSLVDIEDYQTQDDTMPTI</sequence>
<accession>A0A0G0EPU7</accession>
<feature type="compositionally biased region" description="Polar residues" evidence="1">
    <location>
        <begin position="59"/>
        <end position="96"/>
    </location>
</feature>
<feature type="region of interest" description="Disordered" evidence="1">
    <location>
        <begin position="59"/>
        <end position="98"/>
    </location>
</feature>
<keyword evidence="2" id="KW-0472">Membrane</keyword>
<organism evidence="3 4">
    <name type="scientific">candidate division CPR3 bacterium GW2011_GWF2_35_18</name>
    <dbReference type="NCBI Taxonomy" id="1618350"/>
    <lineage>
        <taxon>Bacteria</taxon>
        <taxon>Bacteria division CPR3</taxon>
    </lineage>
</organism>
<dbReference type="AlphaFoldDB" id="A0A0G0EPU7"/>
<evidence type="ECO:0000313" key="3">
    <source>
        <dbReference type="EMBL" id="KKP69337.1"/>
    </source>
</evidence>
<evidence type="ECO:0000313" key="4">
    <source>
        <dbReference type="Proteomes" id="UP000034581"/>
    </source>
</evidence>
<feature type="transmembrane region" description="Helical" evidence="2">
    <location>
        <begin position="32"/>
        <end position="55"/>
    </location>
</feature>
<evidence type="ECO:0000256" key="2">
    <source>
        <dbReference type="SAM" id="Phobius"/>
    </source>
</evidence>
<protein>
    <submittedName>
        <fullName evidence="3">Uncharacterized protein</fullName>
    </submittedName>
</protein>
<keyword evidence="2" id="KW-0812">Transmembrane</keyword>
<dbReference type="Proteomes" id="UP000034581">
    <property type="component" value="Unassembled WGS sequence"/>
</dbReference>
<reference evidence="3 4" key="1">
    <citation type="journal article" date="2015" name="Nature">
        <title>rRNA introns, odd ribosomes, and small enigmatic genomes across a large radiation of phyla.</title>
        <authorList>
            <person name="Brown C.T."/>
            <person name="Hug L.A."/>
            <person name="Thomas B.C."/>
            <person name="Sharon I."/>
            <person name="Castelle C.J."/>
            <person name="Singh A."/>
            <person name="Wilkins M.J."/>
            <person name="Williams K.H."/>
            <person name="Banfield J.F."/>
        </authorList>
    </citation>
    <scope>NUCLEOTIDE SEQUENCE [LARGE SCALE GENOMIC DNA]</scope>
</reference>
<name>A0A0G0EPU7_UNCC3</name>
<gene>
    <name evidence="3" type="ORF">UR67_C0007G0042</name>
</gene>
<dbReference type="EMBL" id="LBQB01000007">
    <property type="protein sequence ID" value="KKP69337.1"/>
    <property type="molecule type" value="Genomic_DNA"/>
</dbReference>
<proteinExistence type="predicted"/>
<keyword evidence="2" id="KW-1133">Transmembrane helix</keyword>